<comment type="caution">
    <text evidence="4">The sequence shown here is derived from an EMBL/GenBank/DDBJ whole genome shotgun (WGS) entry which is preliminary data.</text>
</comment>
<accession>A0ABQ8FFM0</accession>
<feature type="region of interest" description="Disordered" evidence="2">
    <location>
        <begin position="590"/>
        <end position="629"/>
    </location>
</feature>
<sequence length="629" mass="67169">MQRALNDESVAESEAAHAFRSYIDSSQLQSSDADNGRVPNEFFPTTALLQSHSGINSDASIINSTSSMTLHLQPQLLDESHPRQEAQTTDSRTHHPLIARPGAAAEFESLYASIGSLTHPDPVTNLDMGAHTYINMGTNLDMSLVEQIPSMVAVQNTVPLVDTPLEQFDSFPTASPGVLPSALLLSGFPSTAPASNAGAFIPSISWTAPLSQALLEGSPQSEIAIQEARRAVLANGGLNIVFGVNGASDIIRSGQGRSSNIDIPSSSNSNMGGSSRNTHDNHRLSSSALFSALHEQNVAVPPHPSQPSPQIQALVPGPFIPVPRATAAAALMIGAAAPLPIMDRRPPALHRSKQFLSSANNVYSHASLLCTEPYLTRSKLRDLEFGNTARSVLSATLSPASQMAATCAVSPDTPADSAGVKSQTTLPISVSIYHASQNTPASTTTLSLPLQMESTIKDPEHPTLQSVTHKIPQDILVTSARTPRKKKTPISIHLRPNPPSSKPPVPSSPSTSLECALSRDASDARTGSHRSVAVKRTAEVTDLELKRARNRIAARKSRERKTSRILELEQINRGLEDEIHRLADLDRKHRAVEGARRQTGNGNSKENGRSVGIHIIRNGNGKSDKKIGE</sequence>
<dbReference type="SUPFAM" id="SSF57959">
    <property type="entry name" value="Leucine zipper domain"/>
    <property type="match status" value="1"/>
</dbReference>
<dbReference type="CDD" id="cd14686">
    <property type="entry name" value="bZIP"/>
    <property type="match status" value="1"/>
</dbReference>
<evidence type="ECO:0000256" key="2">
    <source>
        <dbReference type="SAM" id="MobiDB-lite"/>
    </source>
</evidence>
<dbReference type="InterPro" id="IPR046347">
    <property type="entry name" value="bZIP_sf"/>
</dbReference>
<feature type="coiled-coil region" evidence="1">
    <location>
        <begin position="558"/>
        <end position="588"/>
    </location>
</feature>
<evidence type="ECO:0000256" key="1">
    <source>
        <dbReference type="SAM" id="Coils"/>
    </source>
</evidence>
<feature type="compositionally biased region" description="Low complexity" evidence="2">
    <location>
        <begin position="258"/>
        <end position="275"/>
    </location>
</feature>
<gene>
    <name evidence="4" type="ORF">BASA50_004380</name>
</gene>
<protein>
    <recommendedName>
        <fullName evidence="3">BZIP domain-containing protein</fullName>
    </recommendedName>
</protein>
<name>A0ABQ8FFM0_9FUNG</name>
<evidence type="ECO:0000259" key="3">
    <source>
        <dbReference type="PROSITE" id="PS00036"/>
    </source>
</evidence>
<keyword evidence="5" id="KW-1185">Reference proteome</keyword>
<feature type="region of interest" description="Disordered" evidence="2">
    <location>
        <begin position="253"/>
        <end position="282"/>
    </location>
</feature>
<proteinExistence type="predicted"/>
<dbReference type="EMBL" id="JAFCIX010000143">
    <property type="protein sequence ID" value="KAH6597463.1"/>
    <property type="molecule type" value="Genomic_DNA"/>
</dbReference>
<evidence type="ECO:0000313" key="4">
    <source>
        <dbReference type="EMBL" id="KAH6597463.1"/>
    </source>
</evidence>
<dbReference type="PROSITE" id="PS00036">
    <property type="entry name" value="BZIP_BASIC"/>
    <property type="match status" value="1"/>
</dbReference>
<dbReference type="Proteomes" id="UP001648503">
    <property type="component" value="Unassembled WGS sequence"/>
</dbReference>
<reference evidence="4 5" key="1">
    <citation type="submission" date="2021-02" db="EMBL/GenBank/DDBJ databases">
        <title>Variation within the Batrachochytrium salamandrivorans European outbreak.</title>
        <authorList>
            <person name="Kelly M."/>
            <person name="Pasmans F."/>
            <person name="Shea T.P."/>
            <person name="Munoz J.F."/>
            <person name="Carranza S."/>
            <person name="Cuomo C.A."/>
            <person name="Martel A."/>
        </authorList>
    </citation>
    <scope>NUCLEOTIDE SEQUENCE [LARGE SCALE GENOMIC DNA]</scope>
    <source>
        <strain evidence="4 5">AMFP18/2</strain>
    </source>
</reference>
<feature type="domain" description="BZIP" evidence="3">
    <location>
        <begin position="546"/>
        <end position="560"/>
    </location>
</feature>
<feature type="region of interest" description="Disordered" evidence="2">
    <location>
        <begin position="477"/>
        <end position="533"/>
    </location>
</feature>
<keyword evidence="1" id="KW-0175">Coiled coil</keyword>
<feature type="compositionally biased region" description="Pro residues" evidence="2">
    <location>
        <begin position="496"/>
        <end position="507"/>
    </location>
</feature>
<evidence type="ECO:0000313" key="5">
    <source>
        <dbReference type="Proteomes" id="UP001648503"/>
    </source>
</evidence>
<organism evidence="4 5">
    <name type="scientific">Batrachochytrium salamandrivorans</name>
    <dbReference type="NCBI Taxonomy" id="1357716"/>
    <lineage>
        <taxon>Eukaryota</taxon>
        <taxon>Fungi</taxon>
        <taxon>Fungi incertae sedis</taxon>
        <taxon>Chytridiomycota</taxon>
        <taxon>Chytridiomycota incertae sedis</taxon>
        <taxon>Chytridiomycetes</taxon>
        <taxon>Rhizophydiales</taxon>
        <taxon>Rhizophydiales incertae sedis</taxon>
        <taxon>Batrachochytrium</taxon>
    </lineage>
</organism>
<dbReference type="Gene3D" id="3.30.160.60">
    <property type="entry name" value="Classic Zinc Finger"/>
    <property type="match status" value="1"/>
</dbReference>
<dbReference type="InterPro" id="IPR004827">
    <property type="entry name" value="bZIP"/>
</dbReference>